<evidence type="ECO:0000313" key="2">
    <source>
        <dbReference type="Proteomes" id="UP001556196"/>
    </source>
</evidence>
<accession>A0ABV3R6D3</accession>
<name>A0ABV3R6D3_9HYPH</name>
<sequence>MKKSREQILAELRDTDPITLTEASRVVLRGIVTVSALRSEIKRGNLAAEKIGKNLFTTPAAIREMRANCRVKPSPYTISDRKIETTSSEERNLATSMAELSAATAALRGIGRRGGR</sequence>
<keyword evidence="2" id="KW-1185">Reference proteome</keyword>
<reference evidence="1 2" key="1">
    <citation type="submission" date="2024-06" db="EMBL/GenBank/DDBJ databases">
        <authorList>
            <person name="Tuo L."/>
        </authorList>
    </citation>
    <scope>NUCLEOTIDE SEQUENCE [LARGE SCALE GENOMIC DNA]</scope>
    <source>
        <strain evidence="1 2">ZMM04-5</strain>
    </source>
</reference>
<dbReference type="Proteomes" id="UP001556196">
    <property type="component" value="Unassembled WGS sequence"/>
</dbReference>
<evidence type="ECO:0008006" key="3">
    <source>
        <dbReference type="Google" id="ProtNLM"/>
    </source>
</evidence>
<dbReference type="EMBL" id="JBFOCI010000010">
    <property type="protein sequence ID" value="MEW9808721.1"/>
    <property type="molecule type" value="Genomic_DNA"/>
</dbReference>
<organism evidence="1 2">
    <name type="scientific">Mesorhizobium marinum</name>
    <dbReference type="NCBI Taxonomy" id="3228790"/>
    <lineage>
        <taxon>Bacteria</taxon>
        <taxon>Pseudomonadati</taxon>
        <taxon>Pseudomonadota</taxon>
        <taxon>Alphaproteobacteria</taxon>
        <taxon>Hyphomicrobiales</taxon>
        <taxon>Phyllobacteriaceae</taxon>
        <taxon>Mesorhizobium</taxon>
    </lineage>
</organism>
<evidence type="ECO:0000313" key="1">
    <source>
        <dbReference type="EMBL" id="MEW9808721.1"/>
    </source>
</evidence>
<proteinExistence type="predicted"/>
<gene>
    <name evidence="1" type="ORF">ABUE31_22250</name>
</gene>
<comment type="caution">
    <text evidence="1">The sequence shown here is derived from an EMBL/GenBank/DDBJ whole genome shotgun (WGS) entry which is preliminary data.</text>
</comment>
<dbReference type="RefSeq" id="WP_367725964.1">
    <property type="nucleotide sequence ID" value="NZ_JBFOCH010000134.1"/>
</dbReference>
<protein>
    <recommendedName>
        <fullName evidence="3">DNA-binding protein</fullName>
    </recommendedName>
</protein>